<keyword evidence="9" id="KW-1185">Reference proteome</keyword>
<dbReference type="SUPFAM" id="SSF51905">
    <property type="entry name" value="FAD/NAD(P)-binding domain"/>
    <property type="match status" value="1"/>
</dbReference>
<dbReference type="Pfam" id="PF12831">
    <property type="entry name" value="FAD_oxidored"/>
    <property type="match status" value="1"/>
</dbReference>
<dbReference type="GO" id="GO:0016491">
    <property type="term" value="F:oxidoreductase activity"/>
    <property type="evidence" value="ECO:0007669"/>
    <property type="project" value="UniProtKB-KW"/>
</dbReference>
<dbReference type="AlphaFoldDB" id="A0A939GKH3"/>
<keyword evidence="1" id="KW-0004">4Fe-4S</keyword>
<dbReference type="Gene3D" id="3.50.50.60">
    <property type="entry name" value="FAD/NAD(P)-binding domain"/>
    <property type="match status" value="1"/>
</dbReference>
<feature type="chain" id="PRO_5037682297" evidence="6">
    <location>
        <begin position="20"/>
        <end position="680"/>
    </location>
</feature>
<keyword evidence="3" id="KW-0560">Oxidoreductase</keyword>
<evidence type="ECO:0000256" key="3">
    <source>
        <dbReference type="ARBA" id="ARBA00023002"/>
    </source>
</evidence>
<keyword evidence="4" id="KW-0408">Iron</keyword>
<keyword evidence="2" id="KW-0479">Metal-binding</keyword>
<keyword evidence="5" id="KW-0411">Iron-sulfur</keyword>
<evidence type="ECO:0000313" key="9">
    <source>
        <dbReference type="Proteomes" id="UP000664034"/>
    </source>
</evidence>
<dbReference type="Proteomes" id="UP000664034">
    <property type="component" value="Unassembled WGS sequence"/>
</dbReference>
<evidence type="ECO:0000256" key="6">
    <source>
        <dbReference type="SAM" id="SignalP"/>
    </source>
</evidence>
<dbReference type="InterPro" id="IPR039650">
    <property type="entry name" value="HdrA-like"/>
</dbReference>
<feature type="signal peptide" evidence="6">
    <location>
        <begin position="1"/>
        <end position="19"/>
    </location>
</feature>
<name>A0A939GKH3_9BACT</name>
<gene>
    <name evidence="8" type="ORF">J2I47_25825</name>
</gene>
<dbReference type="GO" id="GO:0051539">
    <property type="term" value="F:4 iron, 4 sulfur cluster binding"/>
    <property type="evidence" value="ECO:0007669"/>
    <property type="project" value="UniProtKB-KW"/>
</dbReference>
<organism evidence="8 9">
    <name type="scientific">Fibrella rubiginis</name>
    <dbReference type="NCBI Taxonomy" id="2817060"/>
    <lineage>
        <taxon>Bacteria</taxon>
        <taxon>Pseudomonadati</taxon>
        <taxon>Bacteroidota</taxon>
        <taxon>Cytophagia</taxon>
        <taxon>Cytophagales</taxon>
        <taxon>Spirosomataceae</taxon>
        <taxon>Fibrella</taxon>
    </lineage>
</organism>
<keyword evidence="6" id="KW-0732">Signal</keyword>
<dbReference type="PANTHER" id="PTHR43498">
    <property type="entry name" value="FERREDOXIN:COB-COM HETERODISULFIDE REDUCTASE SUBUNIT A"/>
    <property type="match status" value="1"/>
</dbReference>
<evidence type="ECO:0000256" key="2">
    <source>
        <dbReference type="ARBA" id="ARBA00022723"/>
    </source>
</evidence>
<evidence type="ECO:0000256" key="1">
    <source>
        <dbReference type="ARBA" id="ARBA00022485"/>
    </source>
</evidence>
<dbReference type="InterPro" id="IPR033803">
    <property type="entry name" value="CBD-like_Golvesin-Xly"/>
</dbReference>
<evidence type="ECO:0000313" key="8">
    <source>
        <dbReference type="EMBL" id="MBO0939991.1"/>
    </source>
</evidence>
<evidence type="ECO:0000256" key="5">
    <source>
        <dbReference type="ARBA" id="ARBA00023014"/>
    </source>
</evidence>
<dbReference type="GO" id="GO:0046872">
    <property type="term" value="F:metal ion binding"/>
    <property type="evidence" value="ECO:0007669"/>
    <property type="project" value="UniProtKB-KW"/>
</dbReference>
<dbReference type="PANTHER" id="PTHR43498:SF1">
    <property type="entry name" value="COB--COM HETERODISULFIDE REDUCTASE IRON-SULFUR SUBUNIT A"/>
    <property type="match status" value="1"/>
</dbReference>
<proteinExistence type="predicted"/>
<reference evidence="8" key="1">
    <citation type="submission" date="2021-03" db="EMBL/GenBank/DDBJ databases">
        <title>Fibrella sp. HMF5335 genome sequencing and assembly.</title>
        <authorList>
            <person name="Kang H."/>
            <person name="Kim H."/>
            <person name="Bae S."/>
            <person name="Joh K."/>
        </authorList>
    </citation>
    <scope>NUCLEOTIDE SEQUENCE</scope>
    <source>
        <strain evidence="8">HMF5335</strain>
    </source>
</reference>
<accession>A0A939GKH3</accession>
<evidence type="ECO:0000259" key="7">
    <source>
        <dbReference type="Pfam" id="PF25275"/>
    </source>
</evidence>
<dbReference type="Pfam" id="PF25275">
    <property type="entry name" value="Golvesin_C"/>
    <property type="match status" value="1"/>
</dbReference>
<dbReference type="InterPro" id="IPR036188">
    <property type="entry name" value="FAD/NAD-bd_sf"/>
</dbReference>
<comment type="caution">
    <text evidence="8">The sequence shown here is derived from an EMBL/GenBank/DDBJ whole genome shotgun (WGS) entry which is preliminary data.</text>
</comment>
<feature type="domain" description="Golvesin/Xly CBD-like" evidence="7">
    <location>
        <begin position="538"/>
        <end position="676"/>
    </location>
</feature>
<dbReference type="EMBL" id="JAFMYV010000020">
    <property type="protein sequence ID" value="MBO0939991.1"/>
    <property type="molecule type" value="Genomic_DNA"/>
</dbReference>
<sequence>MKILLFLLSFLLSSFLPFSPPPAPMFDVCVYGGTSAGVMAAVAAKRAGKSVVLIEPGKHLGGLSAGGLGATDIGNKFAVTGLARDFYRRIGTHYGHLEQWIFEPHVAENLFVTYLKEASLTPLMGLRLRSVQKTGNRITAIVLEPATTLPRAQGRGNVQTISAKQFIDCSYEGDLMAQAGVQYTVGREANSQYGETWNGVQLLDKHQFPDGVDPYRVPGKPESGLLYGVSTAKLQPNGSGDQTIQAYNYRMCLTDDPANRLPITRPVGYDSTKYELLLRQIQKKVPKELTWNLMHFVMMPNHKTDINNCGGLSTDMIGANHDYPNASYARRAEIIRDHELYTKGFFYFIGHDPRMPKHLRDEMLQWGYPKDEYRDNSHFSHQLYIREARRMVGDYVMTQANCEGKATVTDGIGMAAYTMDSHNCQRLVVTDKNGVAMVRNEGDVQVGGFGPYPISYRALVPKAAECANLLVPVCLSASHIAYGSIRMEPVFMVLGQTAGVAAAQAIDENKAVQGIDVARLQHTLRDNPLLNGSRPELLVDNDDSARVMRQGNWQRITKGSKYGTSALVSAGAQPASVRFAAMGIKPGRYRIYMYNPTRAGGGGNPDQVAIQTDKADRVAIRVFSGQKEVIQTVNQQRQNNDWINLGEHTIVAGKAPYVELATAGSAQPTVADAVLFLPVK</sequence>
<protein>
    <submittedName>
        <fullName evidence="8">FAD-dependent oxidoreductase</fullName>
    </submittedName>
</protein>
<evidence type="ECO:0000256" key="4">
    <source>
        <dbReference type="ARBA" id="ARBA00023004"/>
    </source>
</evidence>